<keyword evidence="1" id="KW-0175">Coiled coil</keyword>
<evidence type="ECO:0000256" key="1">
    <source>
        <dbReference type="SAM" id="Coils"/>
    </source>
</evidence>
<proteinExistence type="predicted"/>
<dbReference type="OrthoDB" id="5652945at2"/>
<keyword evidence="4" id="KW-1185">Reference proteome</keyword>
<feature type="compositionally biased region" description="Polar residues" evidence="2">
    <location>
        <begin position="347"/>
        <end position="356"/>
    </location>
</feature>
<organism evidence="3 4">
    <name type="scientific">Fluoribacter dumoffii</name>
    <dbReference type="NCBI Taxonomy" id="463"/>
    <lineage>
        <taxon>Bacteria</taxon>
        <taxon>Pseudomonadati</taxon>
        <taxon>Pseudomonadota</taxon>
        <taxon>Gammaproteobacteria</taxon>
        <taxon>Legionellales</taxon>
        <taxon>Legionellaceae</taxon>
        <taxon>Fluoribacter</taxon>
    </lineage>
</organism>
<gene>
    <name evidence="3" type="ORF">NCTC11370_01859</name>
</gene>
<feature type="region of interest" description="Disordered" evidence="2">
    <location>
        <begin position="347"/>
        <end position="366"/>
    </location>
</feature>
<reference evidence="3 4" key="1">
    <citation type="submission" date="2018-06" db="EMBL/GenBank/DDBJ databases">
        <authorList>
            <consortium name="Pathogen Informatics"/>
            <person name="Doyle S."/>
        </authorList>
    </citation>
    <scope>NUCLEOTIDE SEQUENCE [LARGE SCALE GENOMIC DNA]</scope>
    <source>
        <strain evidence="3 4">NCTC11370</strain>
    </source>
</reference>
<dbReference type="GeneID" id="93291587"/>
<sequence length="415" mass="48379">MFFSSNNSKSPQPKTILKHYRRLMVQFKKWEKNCAALEENQGKEFLKTLNVELKTIQKFYKAFINDVLIPFDQQPALPEIITQEDISSLLRYKEFMPFFQLFAEREAWMQRIAGTDGTNASASETYCQFKHFISNHPNKFVIEESLNHFEQGTLRYHHECQAAKRKIDQEFKSLRDLYERLRESKNKADMEIASILNEFIDQFAHVPYQLRLREEIQFKQSEPYIKALSKDKFTAALLLSQHLRDYSNTQEELAERMKLLQSLSRHSILFEQNNSPLGRLKTRLHITPPASQKLSSLEHALKFAENAFKLYKKHTELNAEIISLTAVKNSEITSDFFSTKPAADVVSESQNTSPSIAPQPEMASVERKRPLGKVHLKVREYEENLLKLGVFHSKKPLLTEPVKSPVPFNENKFNY</sequence>
<accession>A0A377GAY7</accession>
<dbReference type="Proteomes" id="UP000254554">
    <property type="component" value="Unassembled WGS sequence"/>
</dbReference>
<protein>
    <submittedName>
        <fullName evidence="3">Uncharacterized protein</fullName>
    </submittedName>
</protein>
<dbReference type="RefSeq" id="WP_010654047.1">
    <property type="nucleotide sequence ID" value="NZ_JAPHOO010000001.1"/>
</dbReference>
<dbReference type="AlphaFoldDB" id="A0A377GAY7"/>
<evidence type="ECO:0000313" key="4">
    <source>
        <dbReference type="Proteomes" id="UP000254554"/>
    </source>
</evidence>
<name>A0A377GAY7_9GAMM</name>
<dbReference type="EMBL" id="UGGT01000001">
    <property type="protein sequence ID" value="STO21779.1"/>
    <property type="molecule type" value="Genomic_DNA"/>
</dbReference>
<evidence type="ECO:0000313" key="3">
    <source>
        <dbReference type="EMBL" id="STO21779.1"/>
    </source>
</evidence>
<evidence type="ECO:0000256" key="2">
    <source>
        <dbReference type="SAM" id="MobiDB-lite"/>
    </source>
</evidence>
<feature type="coiled-coil region" evidence="1">
    <location>
        <begin position="164"/>
        <end position="198"/>
    </location>
</feature>